<dbReference type="OrthoDB" id="9810005at2"/>
<evidence type="ECO:0000256" key="2">
    <source>
        <dbReference type="ARBA" id="ARBA00022723"/>
    </source>
</evidence>
<feature type="binding site" evidence="4">
    <location>
        <position position="130"/>
    </location>
    <ligand>
        <name>a divalent metal cation</name>
        <dbReference type="ChEBI" id="CHEBI:60240"/>
        <label>2</label>
    </ligand>
</feature>
<evidence type="ECO:0000256" key="1">
    <source>
        <dbReference type="ARBA" id="ARBA00009275"/>
    </source>
</evidence>
<dbReference type="Proteomes" id="UP000186400">
    <property type="component" value="Unassembled WGS sequence"/>
</dbReference>
<sequence length="261" mass="29723">MRLFDTHAHIGLIDEDPIEQLIVVQEARHEEIEGILSICNNVRDFFGIYENLKTASNVYFAVGVSPSEVTNPGRDWESQIEKGLELPRVVAVGETGLDYYRRFGNKDSQIELFVQQLELADRLDKPVVVHNRDAGNDVLEILQQKIPSRGAVLHCFSENWSYAQKALELPIYISFAGNVTYRNARNLHETAKNMPLERMLIESESPFMVPASHRGERNRPSYLPETARFLADLRGISEEELSEALYQNSCRFFGIDPAQGR</sequence>
<gene>
    <name evidence="5" type="ORF">SAMN05920897_11659</name>
</gene>
<dbReference type="GO" id="GO:0046872">
    <property type="term" value="F:metal ion binding"/>
    <property type="evidence" value="ECO:0007669"/>
    <property type="project" value="UniProtKB-KW"/>
</dbReference>
<dbReference type="InterPro" id="IPR015991">
    <property type="entry name" value="TatD/YcfH-like"/>
</dbReference>
<evidence type="ECO:0000313" key="6">
    <source>
        <dbReference type="Proteomes" id="UP000186400"/>
    </source>
</evidence>
<feature type="binding site" evidence="4">
    <location>
        <position position="154"/>
    </location>
    <ligand>
        <name>a divalent metal cation</name>
        <dbReference type="ChEBI" id="CHEBI:60240"/>
        <label>2</label>
    </ligand>
</feature>
<dbReference type="EMBL" id="FTMS01000016">
    <property type="protein sequence ID" value="SIQ84248.1"/>
    <property type="molecule type" value="Genomic_DNA"/>
</dbReference>
<evidence type="ECO:0000256" key="4">
    <source>
        <dbReference type="PIRSR" id="PIRSR005902-1"/>
    </source>
</evidence>
<accession>A0A1N6W2I1</accession>
<dbReference type="PANTHER" id="PTHR46124:SF2">
    <property type="entry name" value="D-AMINOACYL-TRNA DEACYLASE"/>
    <property type="match status" value="1"/>
</dbReference>
<protein>
    <submittedName>
        <fullName evidence="5">TatD DNase family protein</fullName>
    </submittedName>
</protein>
<dbReference type="AlphaFoldDB" id="A0A1N6W2I1"/>
<name>A0A1N6W2I1_9SPIO</name>
<dbReference type="PIRSF" id="PIRSF005902">
    <property type="entry name" value="DNase_TatD"/>
    <property type="match status" value="1"/>
</dbReference>
<dbReference type="PANTHER" id="PTHR46124">
    <property type="entry name" value="D-AMINOACYL-TRNA DEACYLASE"/>
    <property type="match status" value="1"/>
</dbReference>
<dbReference type="NCBIfam" id="TIGR00010">
    <property type="entry name" value="YchF/TatD family DNA exonuclease"/>
    <property type="match status" value="1"/>
</dbReference>
<keyword evidence="3" id="KW-0378">Hydrolase</keyword>
<evidence type="ECO:0000256" key="3">
    <source>
        <dbReference type="ARBA" id="ARBA00022801"/>
    </source>
</evidence>
<proteinExistence type="inferred from homology"/>
<feature type="binding site" evidence="4">
    <location>
        <position position="9"/>
    </location>
    <ligand>
        <name>a divalent metal cation</name>
        <dbReference type="ChEBI" id="CHEBI:60240"/>
        <label>1</label>
    </ligand>
</feature>
<dbReference type="InterPro" id="IPR001130">
    <property type="entry name" value="TatD-like"/>
</dbReference>
<organism evidence="5 6">
    <name type="scientific">Alkalispirochaeta americana</name>
    <dbReference type="NCBI Taxonomy" id="159291"/>
    <lineage>
        <taxon>Bacteria</taxon>
        <taxon>Pseudomonadati</taxon>
        <taxon>Spirochaetota</taxon>
        <taxon>Spirochaetia</taxon>
        <taxon>Spirochaetales</taxon>
        <taxon>Spirochaetaceae</taxon>
        <taxon>Alkalispirochaeta</taxon>
    </lineage>
</organism>
<comment type="similarity">
    <text evidence="1">Belongs to the metallo-dependent hydrolases superfamily. TatD-type hydrolase family.</text>
</comment>
<dbReference type="STRING" id="159291.SAMN05920897_11659"/>
<feature type="binding site" evidence="4">
    <location>
        <position position="7"/>
    </location>
    <ligand>
        <name>a divalent metal cation</name>
        <dbReference type="ChEBI" id="CHEBI:60240"/>
        <label>1</label>
    </ligand>
</feature>
<dbReference type="Gene3D" id="3.20.20.140">
    <property type="entry name" value="Metal-dependent hydrolases"/>
    <property type="match status" value="1"/>
</dbReference>
<dbReference type="GO" id="GO:0005829">
    <property type="term" value="C:cytosol"/>
    <property type="evidence" value="ECO:0007669"/>
    <property type="project" value="TreeGrafter"/>
</dbReference>
<evidence type="ECO:0000313" key="5">
    <source>
        <dbReference type="EMBL" id="SIQ84248.1"/>
    </source>
</evidence>
<reference evidence="5 6" key="1">
    <citation type="submission" date="2017-01" db="EMBL/GenBank/DDBJ databases">
        <authorList>
            <person name="Mah S.A."/>
            <person name="Swanson W.J."/>
            <person name="Moy G.W."/>
            <person name="Vacquier V.D."/>
        </authorList>
    </citation>
    <scope>NUCLEOTIDE SEQUENCE [LARGE SCALE GENOMIC DNA]</scope>
    <source>
        <strain evidence="5 6">ASpG1</strain>
    </source>
</reference>
<keyword evidence="6" id="KW-1185">Reference proteome</keyword>
<dbReference type="RefSeq" id="WP_076489538.1">
    <property type="nucleotide sequence ID" value="NZ_FTMS01000016.1"/>
</dbReference>
<keyword evidence="2 4" id="KW-0479">Metal-binding</keyword>
<dbReference type="InterPro" id="IPR032466">
    <property type="entry name" value="Metal_Hydrolase"/>
</dbReference>
<dbReference type="CDD" id="cd01310">
    <property type="entry name" value="TatD_DNAse"/>
    <property type="match status" value="1"/>
</dbReference>
<dbReference type="SUPFAM" id="SSF51556">
    <property type="entry name" value="Metallo-dependent hydrolases"/>
    <property type="match status" value="1"/>
</dbReference>
<dbReference type="GO" id="GO:0016788">
    <property type="term" value="F:hydrolase activity, acting on ester bonds"/>
    <property type="evidence" value="ECO:0007669"/>
    <property type="project" value="InterPro"/>
</dbReference>
<feature type="binding site" evidence="4">
    <location>
        <position position="94"/>
    </location>
    <ligand>
        <name>a divalent metal cation</name>
        <dbReference type="ChEBI" id="CHEBI:60240"/>
        <label>1</label>
    </ligand>
</feature>
<dbReference type="FunFam" id="3.20.20.140:FF:000005">
    <property type="entry name" value="TatD family hydrolase"/>
    <property type="match status" value="1"/>
</dbReference>
<dbReference type="GO" id="GO:0004536">
    <property type="term" value="F:DNA nuclease activity"/>
    <property type="evidence" value="ECO:0007669"/>
    <property type="project" value="InterPro"/>
</dbReference>
<dbReference type="Pfam" id="PF01026">
    <property type="entry name" value="TatD_DNase"/>
    <property type="match status" value="1"/>
</dbReference>